<protein>
    <submittedName>
        <fullName evidence="6">TetR family transcriptional regulator</fullName>
    </submittedName>
</protein>
<dbReference type="Proteomes" id="UP000217289">
    <property type="component" value="Chromosome"/>
</dbReference>
<dbReference type="GO" id="GO:0000976">
    <property type="term" value="F:transcription cis-regulatory region binding"/>
    <property type="evidence" value="ECO:0007669"/>
    <property type="project" value="TreeGrafter"/>
</dbReference>
<dbReference type="SUPFAM" id="SSF46689">
    <property type="entry name" value="Homeodomain-like"/>
    <property type="match status" value="1"/>
</dbReference>
<dbReference type="Gene3D" id="1.10.357.10">
    <property type="entry name" value="Tetracycline Repressor, domain 2"/>
    <property type="match status" value="1"/>
</dbReference>
<dbReference type="InterPro" id="IPR001647">
    <property type="entry name" value="HTH_TetR"/>
</dbReference>
<dbReference type="PRINTS" id="PR00455">
    <property type="entry name" value="HTHTETR"/>
</dbReference>
<dbReference type="OrthoDB" id="5431414at2"/>
<evidence type="ECO:0000256" key="2">
    <source>
        <dbReference type="ARBA" id="ARBA00023125"/>
    </source>
</evidence>
<evidence type="ECO:0000256" key="1">
    <source>
        <dbReference type="ARBA" id="ARBA00023015"/>
    </source>
</evidence>
<keyword evidence="3" id="KW-0804">Transcription</keyword>
<dbReference type="RefSeq" id="WP_095982330.1">
    <property type="nucleotide sequence ID" value="NZ_CP022163.1"/>
</dbReference>
<evidence type="ECO:0000256" key="4">
    <source>
        <dbReference type="PROSITE-ProRule" id="PRU00335"/>
    </source>
</evidence>
<dbReference type="SUPFAM" id="SSF48498">
    <property type="entry name" value="Tetracyclin repressor-like, C-terminal domain"/>
    <property type="match status" value="1"/>
</dbReference>
<keyword evidence="2 4" id="KW-0238">DNA-binding</keyword>
<gene>
    <name evidence="6" type="ORF">MEBOL_007931</name>
</gene>
<evidence type="ECO:0000256" key="3">
    <source>
        <dbReference type="ARBA" id="ARBA00023163"/>
    </source>
</evidence>
<dbReference type="PROSITE" id="PS50977">
    <property type="entry name" value="HTH_TETR_2"/>
    <property type="match status" value="1"/>
</dbReference>
<reference evidence="6 7" key="1">
    <citation type="submission" date="2017-06" db="EMBL/GenBank/DDBJ databases">
        <authorList>
            <person name="Kim H.J."/>
            <person name="Triplett B.A."/>
        </authorList>
    </citation>
    <scope>NUCLEOTIDE SEQUENCE [LARGE SCALE GENOMIC DNA]</scope>
    <source>
        <strain evidence="6 7">DSM 14713</strain>
    </source>
</reference>
<evidence type="ECO:0000313" key="7">
    <source>
        <dbReference type="Proteomes" id="UP000217289"/>
    </source>
</evidence>
<dbReference type="Pfam" id="PF00440">
    <property type="entry name" value="TetR_N"/>
    <property type="match status" value="1"/>
</dbReference>
<dbReference type="PANTHER" id="PTHR30055:SF234">
    <property type="entry name" value="HTH-TYPE TRANSCRIPTIONAL REGULATOR BETI"/>
    <property type="match status" value="1"/>
</dbReference>
<dbReference type="FunFam" id="1.10.10.60:FF:000141">
    <property type="entry name" value="TetR family transcriptional regulator"/>
    <property type="match status" value="1"/>
</dbReference>
<proteinExistence type="predicted"/>
<keyword evidence="1" id="KW-0805">Transcription regulation</keyword>
<dbReference type="InterPro" id="IPR009057">
    <property type="entry name" value="Homeodomain-like_sf"/>
</dbReference>
<accession>A0A250IT35</accession>
<feature type="DNA-binding region" description="H-T-H motif" evidence="4">
    <location>
        <begin position="26"/>
        <end position="45"/>
    </location>
</feature>
<dbReference type="AlphaFoldDB" id="A0A250IT35"/>
<evidence type="ECO:0000313" key="6">
    <source>
        <dbReference type="EMBL" id="ATB34428.1"/>
    </source>
</evidence>
<dbReference type="Gene3D" id="1.10.10.60">
    <property type="entry name" value="Homeodomain-like"/>
    <property type="match status" value="1"/>
</dbReference>
<keyword evidence="7" id="KW-1185">Reference proteome</keyword>
<feature type="domain" description="HTH tetR-type" evidence="5">
    <location>
        <begin position="3"/>
        <end position="63"/>
    </location>
</feature>
<dbReference type="KEGG" id="mbd:MEBOL_007931"/>
<name>A0A250IT35_9BACT</name>
<dbReference type="EMBL" id="CP022163">
    <property type="protein sequence ID" value="ATB34428.1"/>
    <property type="molecule type" value="Genomic_DNA"/>
</dbReference>
<evidence type="ECO:0000259" key="5">
    <source>
        <dbReference type="PROSITE" id="PS50977"/>
    </source>
</evidence>
<sequence>MSSDARSAILEAAGEVFTRFGFKKAAMEDIARLAGVGKGSLYLHFDSKEALFEACLRRDIVERVAELEAAVRGAQAPDAQVRAFIHCKLGQLTRQLHGQRLRMDTLLEMHSHALRLLPEHQRMEEALLARLLLEGNTQGVFAVTDPHQVAVGLVESLAGLAVKGLTQGFDAPGRAALDAYFDVFIRGLAPVGSAPRRKS</sequence>
<organism evidence="6 7">
    <name type="scientific">Melittangium boletus DSM 14713</name>
    <dbReference type="NCBI Taxonomy" id="1294270"/>
    <lineage>
        <taxon>Bacteria</taxon>
        <taxon>Pseudomonadati</taxon>
        <taxon>Myxococcota</taxon>
        <taxon>Myxococcia</taxon>
        <taxon>Myxococcales</taxon>
        <taxon>Cystobacterineae</taxon>
        <taxon>Archangiaceae</taxon>
        <taxon>Melittangium</taxon>
    </lineage>
</organism>
<dbReference type="GO" id="GO:0003700">
    <property type="term" value="F:DNA-binding transcription factor activity"/>
    <property type="evidence" value="ECO:0007669"/>
    <property type="project" value="TreeGrafter"/>
</dbReference>
<dbReference type="InterPro" id="IPR036271">
    <property type="entry name" value="Tet_transcr_reg_TetR-rel_C_sf"/>
</dbReference>
<dbReference type="PANTHER" id="PTHR30055">
    <property type="entry name" value="HTH-TYPE TRANSCRIPTIONAL REGULATOR RUTR"/>
    <property type="match status" value="1"/>
</dbReference>
<dbReference type="InterPro" id="IPR050109">
    <property type="entry name" value="HTH-type_TetR-like_transc_reg"/>
</dbReference>